<sequence length="172" mass="19646">MTFDHVVALTTALGAVIAAFAAMISAHASKKSTESARETMRSNEHIAENDRRIRLLEERMKVWNAFIVLRNVFTVCHVVNAKTLESTVDAMQPAIFLFDQEVSIYLNILSAQLRCHLQKHKRLQNPAAILGVDGLENEAREELIRQKEELEMEINTRFDEGKPIFIRHMSLM</sequence>
<dbReference type="HOGENOM" id="CLU_1552881_0_0_6"/>
<dbReference type="EMBL" id="CP001855">
    <property type="protein sequence ID" value="ADR29570.1"/>
    <property type="molecule type" value="Genomic_DNA"/>
</dbReference>
<accession>A0A0H3EQ97</accession>
<dbReference type="AlphaFoldDB" id="A0A0H3EQ97"/>
<protein>
    <submittedName>
        <fullName evidence="1">Uncharacterized protein</fullName>
    </submittedName>
</protein>
<evidence type="ECO:0000313" key="2">
    <source>
        <dbReference type="Proteomes" id="UP000008614"/>
    </source>
</evidence>
<reference evidence="1 2" key="1">
    <citation type="journal article" date="2010" name="BMC Genomics">
        <title>Genome sequence of adherent-invasive Escherichia coli and comparative genomic analysis with other E. coli pathotypes.</title>
        <authorList>
            <person name="Nash J.H."/>
            <person name="Villegas A."/>
            <person name="Kropinski A.M."/>
            <person name="Aguilar-Valenzuela R."/>
            <person name="Konczy P."/>
            <person name="Mascarenhas M."/>
            <person name="Ziebell K."/>
            <person name="Torres A.G."/>
            <person name="Karmali M.A."/>
            <person name="Coombes B.K."/>
        </authorList>
    </citation>
    <scope>NUCLEOTIDE SEQUENCE [LARGE SCALE GENOMIC DNA]</scope>
    <source>
        <strain evidence="2">NRG 857C / AIEC</strain>
    </source>
</reference>
<dbReference type="RefSeq" id="WP_000141829.1">
    <property type="nucleotide sequence ID" value="NC_017634.1"/>
</dbReference>
<organism evidence="1 2">
    <name type="scientific">Escherichia coli O83:H1 (strain NRG 857C / AIEC)</name>
    <dbReference type="NCBI Taxonomy" id="685038"/>
    <lineage>
        <taxon>Bacteria</taxon>
        <taxon>Pseudomonadati</taxon>
        <taxon>Pseudomonadota</taxon>
        <taxon>Gammaproteobacteria</taxon>
        <taxon>Enterobacterales</taxon>
        <taxon>Enterobacteriaceae</taxon>
        <taxon>Escherichia</taxon>
    </lineage>
</organism>
<proteinExistence type="predicted"/>
<dbReference type="Proteomes" id="UP000008614">
    <property type="component" value="Chromosome"/>
</dbReference>
<evidence type="ECO:0000313" key="1">
    <source>
        <dbReference type="EMBL" id="ADR29570.1"/>
    </source>
</evidence>
<name>A0A0H3EQ97_ECO8N</name>
<dbReference type="KEGG" id="eln:NRG857_20810"/>
<keyword evidence="2" id="KW-1185">Reference proteome</keyword>
<gene>
    <name evidence="1" type="ordered locus">NRG857_20810</name>
</gene>